<feature type="compositionally biased region" description="Polar residues" evidence="1">
    <location>
        <begin position="16"/>
        <end position="43"/>
    </location>
</feature>
<evidence type="ECO:0000313" key="3">
    <source>
        <dbReference type="Proteomes" id="UP000762676"/>
    </source>
</evidence>
<feature type="compositionally biased region" description="Basic and acidic residues" evidence="1">
    <location>
        <begin position="59"/>
        <end position="68"/>
    </location>
</feature>
<accession>A0AAV4HVK7</accession>
<feature type="compositionally biased region" description="Polar residues" evidence="1">
    <location>
        <begin position="87"/>
        <end position="97"/>
    </location>
</feature>
<evidence type="ECO:0000256" key="1">
    <source>
        <dbReference type="SAM" id="MobiDB-lite"/>
    </source>
</evidence>
<gene>
    <name evidence="2" type="ORF">ElyMa_002818200</name>
</gene>
<name>A0AAV4HVK7_9GAST</name>
<organism evidence="2 3">
    <name type="scientific">Elysia marginata</name>
    <dbReference type="NCBI Taxonomy" id="1093978"/>
    <lineage>
        <taxon>Eukaryota</taxon>
        <taxon>Metazoa</taxon>
        <taxon>Spiralia</taxon>
        <taxon>Lophotrochozoa</taxon>
        <taxon>Mollusca</taxon>
        <taxon>Gastropoda</taxon>
        <taxon>Heterobranchia</taxon>
        <taxon>Euthyneura</taxon>
        <taxon>Panpulmonata</taxon>
        <taxon>Sacoglossa</taxon>
        <taxon>Placobranchoidea</taxon>
        <taxon>Plakobranchidae</taxon>
        <taxon>Elysia</taxon>
    </lineage>
</organism>
<dbReference type="Proteomes" id="UP000762676">
    <property type="component" value="Unassembled WGS sequence"/>
</dbReference>
<comment type="caution">
    <text evidence="2">The sequence shown here is derived from an EMBL/GenBank/DDBJ whole genome shotgun (WGS) entry which is preliminary data.</text>
</comment>
<protein>
    <submittedName>
        <fullName evidence="2">Uncharacterized protein</fullName>
    </submittedName>
</protein>
<keyword evidence="3" id="KW-1185">Reference proteome</keyword>
<proteinExistence type="predicted"/>
<dbReference type="EMBL" id="BMAT01005840">
    <property type="protein sequence ID" value="GFS00591.1"/>
    <property type="molecule type" value="Genomic_DNA"/>
</dbReference>
<feature type="region of interest" description="Disordered" evidence="1">
    <location>
        <begin position="1"/>
        <end position="97"/>
    </location>
</feature>
<sequence length="97" mass="10580">MSLWAKSPGRIPPPLNDQQTSTLNPGVLQVNDTSTQTRPGSQTNHEDRTRFKMNFESLTGERERRGGDEEGSGEGGGGGEAYWSSVYEPSSFFSLGQ</sequence>
<dbReference type="AlphaFoldDB" id="A0AAV4HVK7"/>
<evidence type="ECO:0000313" key="2">
    <source>
        <dbReference type="EMBL" id="GFS00591.1"/>
    </source>
</evidence>
<reference evidence="2 3" key="1">
    <citation type="journal article" date="2021" name="Elife">
        <title>Chloroplast acquisition without the gene transfer in kleptoplastic sea slugs, Plakobranchus ocellatus.</title>
        <authorList>
            <person name="Maeda T."/>
            <person name="Takahashi S."/>
            <person name="Yoshida T."/>
            <person name="Shimamura S."/>
            <person name="Takaki Y."/>
            <person name="Nagai Y."/>
            <person name="Toyoda A."/>
            <person name="Suzuki Y."/>
            <person name="Arimoto A."/>
            <person name="Ishii H."/>
            <person name="Satoh N."/>
            <person name="Nishiyama T."/>
            <person name="Hasebe M."/>
            <person name="Maruyama T."/>
            <person name="Minagawa J."/>
            <person name="Obokata J."/>
            <person name="Shigenobu S."/>
        </authorList>
    </citation>
    <scope>NUCLEOTIDE SEQUENCE [LARGE SCALE GENOMIC DNA]</scope>
</reference>